<dbReference type="InterPro" id="IPR028349">
    <property type="entry name" value="PafC-like"/>
</dbReference>
<dbReference type="PIRSF" id="PIRSF016838">
    <property type="entry name" value="PafC"/>
    <property type="match status" value="1"/>
</dbReference>
<evidence type="ECO:0000313" key="7">
    <source>
        <dbReference type="Proteomes" id="UP001501509"/>
    </source>
</evidence>
<dbReference type="PANTHER" id="PTHR34580">
    <property type="match status" value="1"/>
</dbReference>
<dbReference type="PROSITE" id="PS00894">
    <property type="entry name" value="HTH_DEOR_1"/>
    <property type="match status" value="1"/>
</dbReference>
<dbReference type="InterPro" id="IPR026881">
    <property type="entry name" value="WYL_dom"/>
</dbReference>
<dbReference type="InterPro" id="IPR036390">
    <property type="entry name" value="WH_DNA-bd_sf"/>
</dbReference>
<proteinExistence type="predicted"/>
<keyword evidence="7" id="KW-1185">Reference proteome</keyword>
<evidence type="ECO:0000313" key="6">
    <source>
        <dbReference type="EMBL" id="GAA2613163.1"/>
    </source>
</evidence>
<dbReference type="InterPro" id="IPR057727">
    <property type="entry name" value="WCX_dom"/>
</dbReference>
<dbReference type="PROSITE" id="PS52050">
    <property type="entry name" value="WYL"/>
    <property type="match status" value="1"/>
</dbReference>
<sequence>MSASCGILDDMATDSAPSASRRLLSLLSLLQVRRDWPGAVLAERLGVAPRTVRRDVDRLRSLGYPVRATKGPDGGYRLDAGAHLPPLLFDDEQAVALAVALRGAALIGAGIEEPAARALATLRQVMPARLRSRLDALEPAVVDRPERAGDAPVDTSVLLAIGAAIHAREELRFDYRSVPQAETGDDMPPPPRRAQPYHLLARAGRWYVVAWEPVREDWRVYRADRMTPRVPNGPRFTPREVPGGDPATFLAARFKGSDGPDTWPCHAEVILDLPADEVVPFARDGVVEPLGPDRCRLRIGSWSWAGLAAMLARFDADIEVVDSPELRAAFQDLARRAAKAADRGTGGPAANRSPRT</sequence>
<dbReference type="PANTHER" id="PTHR34580:SF3">
    <property type="entry name" value="PROTEIN PAFB"/>
    <property type="match status" value="1"/>
</dbReference>
<evidence type="ECO:0000256" key="4">
    <source>
        <dbReference type="SAM" id="MobiDB-lite"/>
    </source>
</evidence>
<reference evidence="6 7" key="1">
    <citation type="journal article" date="2019" name="Int. J. Syst. Evol. Microbiol.">
        <title>The Global Catalogue of Microorganisms (GCM) 10K type strain sequencing project: providing services to taxonomists for standard genome sequencing and annotation.</title>
        <authorList>
            <consortium name="The Broad Institute Genomics Platform"/>
            <consortium name="The Broad Institute Genome Sequencing Center for Infectious Disease"/>
            <person name="Wu L."/>
            <person name="Ma J."/>
        </authorList>
    </citation>
    <scope>NUCLEOTIDE SEQUENCE [LARGE SCALE GENOMIC DNA]</scope>
    <source>
        <strain evidence="6 7">JCM 6833</strain>
    </source>
</reference>
<keyword evidence="3" id="KW-0804">Transcription</keyword>
<dbReference type="Pfam" id="PF13280">
    <property type="entry name" value="WYL"/>
    <property type="match status" value="1"/>
</dbReference>
<dbReference type="Gene3D" id="1.10.10.10">
    <property type="entry name" value="Winged helix-like DNA-binding domain superfamily/Winged helix DNA-binding domain"/>
    <property type="match status" value="1"/>
</dbReference>
<evidence type="ECO:0000256" key="1">
    <source>
        <dbReference type="ARBA" id="ARBA00023015"/>
    </source>
</evidence>
<dbReference type="SUPFAM" id="SSF46785">
    <property type="entry name" value="Winged helix' DNA-binding domain"/>
    <property type="match status" value="1"/>
</dbReference>
<evidence type="ECO:0000259" key="5">
    <source>
        <dbReference type="PROSITE" id="PS51000"/>
    </source>
</evidence>
<dbReference type="PROSITE" id="PS51000">
    <property type="entry name" value="HTH_DEOR_2"/>
    <property type="match status" value="1"/>
</dbReference>
<dbReference type="InterPro" id="IPR051534">
    <property type="entry name" value="CBASS_pafABC_assoc_protein"/>
</dbReference>
<keyword evidence="2" id="KW-0238">DNA-binding</keyword>
<feature type="region of interest" description="Disordered" evidence="4">
    <location>
        <begin position="337"/>
        <end position="356"/>
    </location>
</feature>
<feature type="domain" description="HTH deoR-type" evidence="5">
    <location>
        <begin position="19"/>
        <end position="74"/>
    </location>
</feature>
<gene>
    <name evidence="6" type="ORF">GCM10010411_55050</name>
</gene>
<comment type="caution">
    <text evidence="6">The sequence shown here is derived from an EMBL/GenBank/DDBJ whole genome shotgun (WGS) entry which is preliminary data.</text>
</comment>
<dbReference type="Pfam" id="PF25583">
    <property type="entry name" value="WCX"/>
    <property type="match status" value="1"/>
</dbReference>
<dbReference type="Pfam" id="PF08279">
    <property type="entry name" value="HTH_11"/>
    <property type="match status" value="1"/>
</dbReference>
<protein>
    <submittedName>
        <fullName evidence="6">WYL domain-containing protein</fullName>
    </submittedName>
</protein>
<dbReference type="InterPro" id="IPR001034">
    <property type="entry name" value="DeoR_HTH"/>
</dbReference>
<dbReference type="InterPro" id="IPR013196">
    <property type="entry name" value="HTH_11"/>
</dbReference>
<organism evidence="6 7">
    <name type="scientific">Actinomadura fulvescens</name>
    <dbReference type="NCBI Taxonomy" id="46160"/>
    <lineage>
        <taxon>Bacteria</taxon>
        <taxon>Bacillati</taxon>
        <taxon>Actinomycetota</taxon>
        <taxon>Actinomycetes</taxon>
        <taxon>Streptosporangiales</taxon>
        <taxon>Thermomonosporaceae</taxon>
        <taxon>Actinomadura</taxon>
    </lineage>
</organism>
<dbReference type="Proteomes" id="UP001501509">
    <property type="component" value="Unassembled WGS sequence"/>
</dbReference>
<dbReference type="InterPro" id="IPR018356">
    <property type="entry name" value="Tscrpt_reg_HTH_DeoR_CS"/>
</dbReference>
<dbReference type="InterPro" id="IPR036388">
    <property type="entry name" value="WH-like_DNA-bd_sf"/>
</dbReference>
<keyword evidence="1" id="KW-0805">Transcription regulation</keyword>
<accession>A0ABN3Q269</accession>
<evidence type="ECO:0000256" key="3">
    <source>
        <dbReference type="ARBA" id="ARBA00023163"/>
    </source>
</evidence>
<name>A0ABN3Q269_9ACTN</name>
<dbReference type="EMBL" id="BAAATD010000007">
    <property type="protein sequence ID" value="GAA2613163.1"/>
    <property type="molecule type" value="Genomic_DNA"/>
</dbReference>
<evidence type="ECO:0000256" key="2">
    <source>
        <dbReference type="ARBA" id="ARBA00023125"/>
    </source>
</evidence>